<protein>
    <recommendedName>
        <fullName evidence="3">Carboxypeptidase D</fullName>
    </recommendedName>
</protein>
<dbReference type="Proteomes" id="UP001355207">
    <property type="component" value="Chromosome 2"/>
</dbReference>
<dbReference type="PANTHER" id="PTHR35517:SF1">
    <property type="entry name" value="PROTEIN ARGININE N-METHYLTRANSFERASE SFM1"/>
    <property type="match status" value="1"/>
</dbReference>
<name>A0AAX4JRR2_9TREE</name>
<dbReference type="PANTHER" id="PTHR35517">
    <property type="entry name" value="PROTEIN ARGININE N-METHYLTRANSFERASE SFM1"/>
    <property type="match status" value="1"/>
</dbReference>
<evidence type="ECO:0000313" key="2">
    <source>
        <dbReference type="Proteomes" id="UP001355207"/>
    </source>
</evidence>
<dbReference type="EMBL" id="CP144099">
    <property type="protein sequence ID" value="WWC87163.1"/>
    <property type="molecule type" value="Genomic_DNA"/>
</dbReference>
<dbReference type="RefSeq" id="XP_066073926.1">
    <property type="nucleotide sequence ID" value="XM_066217829.1"/>
</dbReference>
<dbReference type="InterPro" id="IPR007364">
    <property type="entry name" value="SFM1-like"/>
</dbReference>
<organism evidence="1 2">
    <name type="scientific">Kwoniella dendrophila CBS 6074</name>
    <dbReference type="NCBI Taxonomy" id="1295534"/>
    <lineage>
        <taxon>Eukaryota</taxon>
        <taxon>Fungi</taxon>
        <taxon>Dikarya</taxon>
        <taxon>Basidiomycota</taxon>
        <taxon>Agaricomycotina</taxon>
        <taxon>Tremellomycetes</taxon>
        <taxon>Tremellales</taxon>
        <taxon>Cryptococcaceae</taxon>
        <taxon>Kwoniella</taxon>
    </lineage>
</organism>
<evidence type="ECO:0000313" key="1">
    <source>
        <dbReference type="EMBL" id="WWC87163.1"/>
    </source>
</evidence>
<dbReference type="GO" id="GO:0035241">
    <property type="term" value="F:protein-arginine omega-N monomethyltransferase activity"/>
    <property type="evidence" value="ECO:0007669"/>
    <property type="project" value="TreeGrafter"/>
</dbReference>
<proteinExistence type="predicted"/>
<reference evidence="1 2" key="1">
    <citation type="submission" date="2024-01" db="EMBL/GenBank/DDBJ databases">
        <title>Comparative genomics of Cryptococcus and Kwoniella reveals pathogenesis evolution and contrasting modes of karyotype evolution via chromosome fusion or intercentromeric recombination.</title>
        <authorList>
            <person name="Coelho M.A."/>
            <person name="David-Palma M."/>
            <person name="Shea T."/>
            <person name="Bowers K."/>
            <person name="McGinley-Smith S."/>
            <person name="Mohammad A.W."/>
            <person name="Gnirke A."/>
            <person name="Yurkov A.M."/>
            <person name="Nowrousian M."/>
            <person name="Sun S."/>
            <person name="Cuomo C.A."/>
            <person name="Heitman J."/>
        </authorList>
    </citation>
    <scope>NUCLEOTIDE SEQUENCE [LARGE SCALE GENOMIC DNA]</scope>
    <source>
        <strain evidence="1 2">CBS 6074</strain>
    </source>
</reference>
<gene>
    <name evidence="1" type="ORF">L201_002049</name>
</gene>
<dbReference type="GeneID" id="91092721"/>
<accession>A0AAX4JRR2</accession>
<sequence>MTDVQSQTKKGFKYVIEHMEEDDENTKALPEWVKLEYSHMLNLVGPSSSVHFTSLSSTSIPPLNSYLSGTSIKTVSSTTGNNNIHLESNSQKGFPTTQSILQLIESNGIDKKKVCLLDPRAEKIIEPKDEKEFDLFLYGGILGDDPPRDRTGELRKLGFPSRHLGEKQMTTDTAVGVTKIVIEDQIPLDKIPYTDFPTITFNKYESIEMPFRYVVDDKGEPILPAGMKEHLKADLNRSIDDF</sequence>
<keyword evidence="2" id="KW-1185">Reference proteome</keyword>
<evidence type="ECO:0008006" key="3">
    <source>
        <dbReference type="Google" id="ProtNLM"/>
    </source>
</evidence>
<dbReference type="CDD" id="cd18090">
    <property type="entry name" value="Arginine_MT_Sfm1"/>
    <property type="match status" value="1"/>
</dbReference>
<dbReference type="AlphaFoldDB" id="A0AAX4JRR2"/>
<dbReference type="Pfam" id="PF04252">
    <property type="entry name" value="SFM1-like"/>
    <property type="match status" value="1"/>
</dbReference>